<evidence type="ECO:0000256" key="1">
    <source>
        <dbReference type="ARBA" id="ARBA00004141"/>
    </source>
</evidence>
<dbReference type="InterPro" id="IPR011049">
    <property type="entry name" value="Serralysin-like_metalloprot_C"/>
</dbReference>
<dbReference type="Gene3D" id="1.10.287.950">
    <property type="entry name" value="Methyl-accepting chemotaxis protein"/>
    <property type="match status" value="1"/>
</dbReference>
<dbReference type="SUPFAM" id="SSF58104">
    <property type="entry name" value="Methyl-accepting chemotaxis protein (MCP) signaling domain"/>
    <property type="match status" value="1"/>
</dbReference>
<organism evidence="8 9">
    <name type="scientific">Glutamicibacter mishrai</name>
    <dbReference type="NCBI Taxonomy" id="1775880"/>
    <lineage>
        <taxon>Bacteria</taxon>
        <taxon>Bacillati</taxon>
        <taxon>Actinomycetota</taxon>
        <taxon>Actinomycetes</taxon>
        <taxon>Micrococcales</taxon>
        <taxon>Micrococcaceae</taxon>
        <taxon>Glutamicibacter</taxon>
    </lineage>
</organism>
<evidence type="ECO:0000313" key="8">
    <source>
        <dbReference type="EMBL" id="QIV87568.1"/>
    </source>
</evidence>
<keyword evidence="9" id="KW-1185">Reference proteome</keyword>
<dbReference type="EMBL" id="CP032549">
    <property type="protein sequence ID" value="QIV87568.1"/>
    <property type="molecule type" value="Genomic_DNA"/>
</dbReference>
<dbReference type="GO" id="GO:0140359">
    <property type="term" value="F:ABC-type transporter activity"/>
    <property type="evidence" value="ECO:0007669"/>
    <property type="project" value="InterPro"/>
</dbReference>
<dbReference type="InterPro" id="IPR017501">
    <property type="entry name" value="Phage_infect_YhgE_C"/>
</dbReference>
<dbReference type="Proteomes" id="UP000502331">
    <property type="component" value="Chromosome"/>
</dbReference>
<evidence type="ECO:0000256" key="2">
    <source>
        <dbReference type="ARBA" id="ARBA00022692"/>
    </source>
</evidence>
<dbReference type="NCBIfam" id="TIGR03061">
    <property type="entry name" value="pip_yhgE_Nterm"/>
    <property type="match status" value="1"/>
</dbReference>
<feature type="region of interest" description="Disordered" evidence="5">
    <location>
        <begin position="521"/>
        <end position="554"/>
    </location>
</feature>
<keyword evidence="3 6" id="KW-1133">Transmembrane helix</keyword>
<feature type="transmembrane region" description="Helical" evidence="6">
    <location>
        <begin position="22"/>
        <end position="41"/>
    </location>
</feature>
<feature type="domain" description="ABC-2 type transporter transmembrane" evidence="7">
    <location>
        <begin position="24"/>
        <end position="159"/>
    </location>
</feature>
<feature type="transmembrane region" description="Helical" evidence="6">
    <location>
        <begin position="653"/>
        <end position="676"/>
    </location>
</feature>
<keyword evidence="4 6" id="KW-0472">Membrane</keyword>
<dbReference type="PANTHER" id="PTHR43077:SF5">
    <property type="entry name" value="PHAGE INFECTION PROTEIN"/>
    <property type="match status" value="1"/>
</dbReference>
<dbReference type="NCBIfam" id="TIGR03062">
    <property type="entry name" value="pip_yhgE_Cterm"/>
    <property type="match status" value="1"/>
</dbReference>
<name>A0A6H0SJJ0_9MICC</name>
<evidence type="ECO:0000256" key="5">
    <source>
        <dbReference type="SAM" id="MobiDB-lite"/>
    </source>
</evidence>
<feature type="transmembrane region" description="Helical" evidence="6">
    <location>
        <begin position="618"/>
        <end position="641"/>
    </location>
</feature>
<dbReference type="GO" id="GO:0016020">
    <property type="term" value="C:membrane"/>
    <property type="evidence" value="ECO:0007669"/>
    <property type="project" value="UniProtKB-SubCell"/>
</dbReference>
<evidence type="ECO:0000259" key="7">
    <source>
        <dbReference type="Pfam" id="PF12698"/>
    </source>
</evidence>
<dbReference type="NCBIfam" id="TIGR03057">
    <property type="entry name" value="xxxLxxG_by_4"/>
    <property type="match status" value="5"/>
</dbReference>
<comment type="subcellular location">
    <subcellularLocation>
        <location evidence="1">Membrane</location>
        <topology evidence="1">Multi-pass membrane protein</topology>
    </subcellularLocation>
</comment>
<sequence>MTTLQLALSELKRMTRGTLPKLALIALTCVPLLYGALYLYANWDPQGNLDKVTAAVVNLDDGAEKDGKDTKVGDDVVKNLEEDGTFSWAHLDSRQEAEDAVASGEYAFALVLPDDFSAALVSPGDFKKADQANLELLTNDANNFMVSNFARTLAGEVRNSVSEEVGTETASAMIAGFVDIHDSMGDAADGAKKLYDGTLNLGDGVVTLADGTTKLVDGSSDLSDGTVQLKDGTTQLSGGLDDLLAGQKKLSTGANALADGTSELATGADKLNDGLQKMQSQTSSLPGSVGKLNDGAHSAKNAADQLATGSRQVADGNAQLAGTADDAISVINQLQSDTDAQLKKVKSDSQAQLDALVADGTLTEEQAKTIKATISQSVENSSVPDALDAKVKQVNSGLSGLQTQLHTLADGSEKVADGNKQLASGLGTLADGTKKLDAAVPALVDGISTAADGSAKLAAGAHSADDGAQKLADGEKSALAGTSQAADGAKTLDDGAGSLVDGSDQLHSGLVQLSDGVGDLSDGAQQLEDGSGDLSDGLKDGVKEVPNPDEKTSDQLADVIGSPVALDNVKQTAAQSYGAGLAPFFMTLATYIGVLVLTQVMRPITKRALLSNGSNWKISIGGWLPFAAIAVVQTTLLYSAVHFGLGLNTAHPWMAWLLLVLAALCFSALIQGFFALLGTAGKFLVLVLMVLQLITAGGTFPWQTLPEPLQFLHQILPMGNVVLGMRHLVYGADLSVMSTVIGSLLAYTVLGLLLSMLAVRKNKTWTLKTLQPELKE</sequence>
<feature type="transmembrane region" description="Helical" evidence="6">
    <location>
        <begin position="734"/>
        <end position="759"/>
    </location>
</feature>
<dbReference type="Gene3D" id="3.40.1710.10">
    <property type="entry name" value="abc type-2 transporter like domain"/>
    <property type="match status" value="1"/>
</dbReference>
<feature type="transmembrane region" description="Helical" evidence="6">
    <location>
        <begin position="577"/>
        <end position="597"/>
    </location>
</feature>
<evidence type="ECO:0000256" key="3">
    <source>
        <dbReference type="ARBA" id="ARBA00022989"/>
    </source>
</evidence>
<dbReference type="SUPFAM" id="SSF101967">
    <property type="entry name" value="Adhesin YadA, collagen-binding domain"/>
    <property type="match status" value="1"/>
</dbReference>
<feature type="domain" description="ABC-2 type transporter transmembrane" evidence="7">
    <location>
        <begin position="571"/>
        <end position="756"/>
    </location>
</feature>
<gene>
    <name evidence="8" type="ORF">D3791_10810</name>
</gene>
<evidence type="ECO:0000256" key="6">
    <source>
        <dbReference type="SAM" id="Phobius"/>
    </source>
</evidence>
<accession>A0A6H0SJJ0</accession>
<protein>
    <submittedName>
        <fullName evidence="8">YhgE/Pip domain-containing protein</fullName>
    </submittedName>
</protein>
<dbReference type="InterPro" id="IPR017500">
    <property type="entry name" value="Phage_infect_YhgE_N"/>
</dbReference>
<dbReference type="AlphaFoldDB" id="A0A6H0SJJ0"/>
<dbReference type="InterPro" id="IPR013525">
    <property type="entry name" value="ABC2_TM"/>
</dbReference>
<dbReference type="PANTHER" id="PTHR43077">
    <property type="entry name" value="TRANSPORT PERMEASE YVFS-RELATED"/>
    <property type="match status" value="1"/>
</dbReference>
<feature type="transmembrane region" description="Helical" evidence="6">
    <location>
        <begin position="683"/>
        <end position="702"/>
    </location>
</feature>
<dbReference type="InterPro" id="IPR051328">
    <property type="entry name" value="T7SS_ABC-Transporter"/>
</dbReference>
<evidence type="ECO:0000313" key="9">
    <source>
        <dbReference type="Proteomes" id="UP000502331"/>
    </source>
</evidence>
<feature type="compositionally biased region" description="Basic and acidic residues" evidence="5">
    <location>
        <begin position="536"/>
        <end position="553"/>
    </location>
</feature>
<dbReference type="InterPro" id="IPR023908">
    <property type="entry name" value="xxxLxxG_rpt"/>
</dbReference>
<keyword evidence="2 6" id="KW-0812">Transmembrane</keyword>
<dbReference type="Pfam" id="PF12698">
    <property type="entry name" value="ABC2_membrane_3"/>
    <property type="match status" value="2"/>
</dbReference>
<dbReference type="RefSeq" id="WP_172512207.1">
    <property type="nucleotide sequence ID" value="NZ_CP032549.1"/>
</dbReference>
<reference evidence="8 9" key="1">
    <citation type="submission" date="2018-09" db="EMBL/GenBank/DDBJ databases">
        <title>Glutamicibacter mishrai S5-52T (LMG 29155T = KCTC 39846T).</title>
        <authorList>
            <person name="Das S.K."/>
        </authorList>
    </citation>
    <scope>NUCLEOTIDE SEQUENCE [LARGE SCALE GENOMIC DNA]</scope>
    <source>
        <strain evidence="8 9">S5-52</strain>
    </source>
</reference>
<evidence type="ECO:0000256" key="4">
    <source>
        <dbReference type="ARBA" id="ARBA00023136"/>
    </source>
</evidence>
<proteinExistence type="predicted"/>